<protein>
    <submittedName>
        <fullName evidence="1">Uncharacterized protein</fullName>
    </submittedName>
</protein>
<comment type="caution">
    <text evidence="1">The sequence shown here is derived from an EMBL/GenBank/DDBJ whole genome shotgun (WGS) entry which is preliminary data.</text>
</comment>
<reference evidence="1 2" key="1">
    <citation type="submission" date="2013-12" db="EMBL/GenBank/DDBJ databases">
        <title>A Varibaculum cambriense genome reconstructed from a premature infant gut community with otherwise low bacterial novelty that shifts toward anaerobic metabolism during the third week of life.</title>
        <authorList>
            <person name="Brown C.T."/>
            <person name="Sharon I."/>
            <person name="Thomas B.C."/>
            <person name="Castelle C.J."/>
            <person name="Morowitz M.J."/>
            <person name="Banfield J.F."/>
        </authorList>
    </citation>
    <scope>NUCLEOTIDE SEQUENCE [LARGE SCALE GENOMIC DNA]</scope>
    <source>
        <strain evidence="2">DORA_11</strain>
    </source>
</reference>
<dbReference type="EMBL" id="AZMJ01000555">
    <property type="protein sequence ID" value="ETI98257.1"/>
    <property type="molecule type" value="Genomic_DNA"/>
</dbReference>
<dbReference type="Proteomes" id="UP000018855">
    <property type="component" value="Unassembled WGS sequence"/>
</dbReference>
<dbReference type="AlphaFoldDB" id="W1UX19"/>
<gene>
    <name evidence="1" type="ORF">Q619_VDC00555G0016</name>
</gene>
<proteinExistence type="predicted"/>
<sequence length="55" mass="6644">MDKKKHINILIDRVSLCYYKIEKAVFYFTDLFKIILYDAIYIISIVRNITNDKNI</sequence>
<evidence type="ECO:0000313" key="1">
    <source>
        <dbReference type="EMBL" id="ETI98257.1"/>
    </source>
</evidence>
<name>W1UX19_9FIRM</name>
<organism evidence="1 2">
    <name type="scientific">Veillonella dispar DORA_11</name>
    <dbReference type="NCBI Taxonomy" id="1403949"/>
    <lineage>
        <taxon>Bacteria</taxon>
        <taxon>Bacillati</taxon>
        <taxon>Bacillota</taxon>
        <taxon>Negativicutes</taxon>
        <taxon>Veillonellales</taxon>
        <taxon>Veillonellaceae</taxon>
        <taxon>Veillonella</taxon>
    </lineage>
</organism>
<evidence type="ECO:0000313" key="2">
    <source>
        <dbReference type="Proteomes" id="UP000018855"/>
    </source>
</evidence>
<accession>W1UX19</accession>